<dbReference type="EMBL" id="WQLA01000001">
    <property type="protein sequence ID" value="MVN89831.1"/>
    <property type="molecule type" value="Genomic_DNA"/>
</dbReference>
<comment type="caution">
    <text evidence="1">The sequence shown here is derived from an EMBL/GenBank/DDBJ whole genome shotgun (WGS) entry which is preliminary data.</text>
</comment>
<dbReference type="AlphaFoldDB" id="A0A6I4I449"/>
<accession>A0A6I4I449</accession>
<evidence type="ECO:0000313" key="1">
    <source>
        <dbReference type="EMBL" id="MVN89831.1"/>
    </source>
</evidence>
<proteinExistence type="predicted"/>
<evidence type="ECO:0008006" key="3">
    <source>
        <dbReference type="Google" id="ProtNLM"/>
    </source>
</evidence>
<sequence>MTLLTLLLCGLINNPIQAQIEEGPRAQSVYAELAGPGLLFSANYDTRFSKARNGWGARAGAGYLSADNNSILTLPVQINYLLGKQGKYFEVGLGATFVSTKGSNNDDNFFVFDDASTTIGTMTFGYRYQPIDGGFNFRASLNPIFNKSNFIPYYFGLSFGYTF</sequence>
<reference evidence="1 2" key="1">
    <citation type="submission" date="2019-12" db="EMBL/GenBank/DDBJ databases">
        <title>Mucilaginibacter sp. HME9299 genome sequencing and assembly.</title>
        <authorList>
            <person name="Kang H."/>
            <person name="Kim H."/>
            <person name="Joh K."/>
        </authorList>
    </citation>
    <scope>NUCLEOTIDE SEQUENCE [LARGE SCALE GENOMIC DNA]</scope>
    <source>
        <strain evidence="1 2">HME9299</strain>
    </source>
</reference>
<name>A0A6I4I449_9SPHI</name>
<dbReference type="Proteomes" id="UP000434850">
    <property type="component" value="Unassembled WGS sequence"/>
</dbReference>
<protein>
    <recommendedName>
        <fullName evidence="3">Outer membrane protein beta-barrel domain-containing protein</fullName>
    </recommendedName>
</protein>
<keyword evidence="2" id="KW-1185">Reference proteome</keyword>
<gene>
    <name evidence="1" type="ORF">GO816_01700</name>
</gene>
<evidence type="ECO:0000313" key="2">
    <source>
        <dbReference type="Proteomes" id="UP000434850"/>
    </source>
</evidence>
<organism evidence="1 2">
    <name type="scientific">Mucilaginibacter aquatilis</name>
    <dbReference type="NCBI Taxonomy" id="1517760"/>
    <lineage>
        <taxon>Bacteria</taxon>
        <taxon>Pseudomonadati</taxon>
        <taxon>Bacteroidota</taxon>
        <taxon>Sphingobacteriia</taxon>
        <taxon>Sphingobacteriales</taxon>
        <taxon>Sphingobacteriaceae</taxon>
        <taxon>Mucilaginibacter</taxon>
    </lineage>
</organism>